<dbReference type="AlphaFoldDB" id="K0XNC5"/>
<organism evidence="2 3">
    <name type="scientific">Barnesiella intestinihominis YIT 11860</name>
    <dbReference type="NCBI Taxonomy" id="742726"/>
    <lineage>
        <taxon>Bacteria</taxon>
        <taxon>Pseudomonadati</taxon>
        <taxon>Bacteroidota</taxon>
        <taxon>Bacteroidia</taxon>
        <taxon>Bacteroidales</taxon>
        <taxon>Barnesiellaceae</taxon>
        <taxon>Barnesiella</taxon>
    </lineage>
</organism>
<keyword evidence="1" id="KW-0812">Transmembrane</keyword>
<evidence type="ECO:0000256" key="1">
    <source>
        <dbReference type="SAM" id="Phobius"/>
    </source>
</evidence>
<reference evidence="2 3" key="1">
    <citation type="submission" date="2012-08" db="EMBL/GenBank/DDBJ databases">
        <title>The Genome Sequence of Barnesiella intestinihominis YIT 11860.</title>
        <authorList>
            <consortium name="The Broad Institute Genome Sequencing Platform"/>
            <person name="Earl A."/>
            <person name="Ward D."/>
            <person name="Feldgarden M."/>
            <person name="Gevers D."/>
            <person name="Morotomi M."/>
            <person name="Walker B."/>
            <person name="Young S.K."/>
            <person name="Zeng Q."/>
            <person name="Gargeya S."/>
            <person name="Fitzgerald M."/>
            <person name="Haas B."/>
            <person name="Abouelleil A."/>
            <person name="Alvarado L."/>
            <person name="Arachchi H.M."/>
            <person name="Berlin A.M."/>
            <person name="Chapman S.B."/>
            <person name="Goldberg J."/>
            <person name="Griggs A."/>
            <person name="Gujja S."/>
            <person name="Hansen M."/>
            <person name="Howarth C."/>
            <person name="Imamovic A."/>
            <person name="Larimer J."/>
            <person name="McCowen C."/>
            <person name="Montmayeur A."/>
            <person name="Murphy C."/>
            <person name="Neiman D."/>
            <person name="Pearson M."/>
            <person name="Priest M."/>
            <person name="Roberts A."/>
            <person name="Saif S."/>
            <person name="Shea T."/>
            <person name="Sisk P."/>
            <person name="Sykes S."/>
            <person name="Wortman J."/>
            <person name="Nusbaum C."/>
            <person name="Birren B."/>
        </authorList>
    </citation>
    <scope>NUCLEOTIDE SEQUENCE [LARGE SCALE GENOMIC DNA]</scope>
    <source>
        <strain evidence="2 3">YIT 11860</strain>
    </source>
</reference>
<dbReference type="Proteomes" id="UP000006044">
    <property type="component" value="Unassembled WGS sequence"/>
</dbReference>
<sequence length="78" mass="9050">MGLVVICINVLLLIQSLYLLYAYNLTNRLFLFMYPNWVLLINALLAVIGNYTPILVIKNKIGLKTFLKTTLLFWLIVF</sequence>
<evidence type="ECO:0000313" key="3">
    <source>
        <dbReference type="Proteomes" id="UP000006044"/>
    </source>
</evidence>
<keyword evidence="1" id="KW-0472">Membrane</keyword>
<name>K0XNC5_9BACT</name>
<accession>K0XNC5</accession>
<keyword evidence="3" id="KW-1185">Reference proteome</keyword>
<dbReference type="EMBL" id="ADLE01000006">
    <property type="protein sequence ID" value="EJZ65375.1"/>
    <property type="molecule type" value="Genomic_DNA"/>
</dbReference>
<dbReference type="HOGENOM" id="CLU_2614847_0_0_10"/>
<evidence type="ECO:0000313" key="2">
    <source>
        <dbReference type="EMBL" id="EJZ65375.1"/>
    </source>
</evidence>
<keyword evidence="1" id="KW-1133">Transmembrane helix</keyword>
<proteinExistence type="predicted"/>
<gene>
    <name evidence="2" type="ORF">HMPREF9448_00756</name>
</gene>
<protein>
    <submittedName>
        <fullName evidence="2">Uncharacterized protein</fullName>
    </submittedName>
</protein>
<feature type="transmembrane region" description="Helical" evidence="1">
    <location>
        <begin position="38"/>
        <end position="57"/>
    </location>
</feature>
<comment type="caution">
    <text evidence="2">The sequence shown here is derived from an EMBL/GenBank/DDBJ whole genome shotgun (WGS) entry which is preliminary data.</text>
</comment>
<dbReference type="STRING" id="742726.HMPREF9448_00756"/>